<comment type="caution">
    <text evidence="1">The sequence shown here is derived from an EMBL/GenBank/DDBJ whole genome shotgun (WGS) entry which is preliminary data.</text>
</comment>
<dbReference type="AlphaFoldDB" id="A0A150TBQ0"/>
<name>A0A150TBQ0_SORCE</name>
<sequence>MDYLYYSPQLGASLLPPFGFGQVGAQVGTIYANSPLRSMWSPSIGRFHADPGDSIVSLGYIRIRNSAHLTHIASHLRGCVAITVRDGTTGALYSGSVNLLPVHHH</sequence>
<gene>
    <name evidence="1" type="ORF">BE21_05565</name>
</gene>
<proteinExistence type="predicted"/>
<dbReference type="EMBL" id="JEME01003159">
    <property type="protein sequence ID" value="KYG02142.1"/>
    <property type="molecule type" value="Genomic_DNA"/>
</dbReference>
<organism evidence="1 2">
    <name type="scientific">Sorangium cellulosum</name>
    <name type="common">Polyangium cellulosum</name>
    <dbReference type="NCBI Taxonomy" id="56"/>
    <lineage>
        <taxon>Bacteria</taxon>
        <taxon>Pseudomonadati</taxon>
        <taxon>Myxococcota</taxon>
        <taxon>Polyangia</taxon>
        <taxon>Polyangiales</taxon>
        <taxon>Polyangiaceae</taxon>
        <taxon>Sorangium</taxon>
    </lineage>
</organism>
<evidence type="ECO:0000313" key="1">
    <source>
        <dbReference type="EMBL" id="KYG02142.1"/>
    </source>
</evidence>
<dbReference type="Proteomes" id="UP000075502">
    <property type="component" value="Unassembled WGS sequence"/>
</dbReference>
<reference evidence="1 2" key="1">
    <citation type="submission" date="2014-02" db="EMBL/GenBank/DDBJ databases">
        <title>The small core and large imbalanced accessory genome model reveals a collaborative survival strategy of Sorangium cellulosum strains in nature.</title>
        <authorList>
            <person name="Han K."/>
            <person name="Peng R."/>
            <person name="Blom J."/>
            <person name="Li Y.-Z."/>
        </authorList>
    </citation>
    <scope>NUCLEOTIDE SEQUENCE [LARGE SCALE GENOMIC DNA]</scope>
    <source>
        <strain evidence="1 2">So0007-03</strain>
    </source>
</reference>
<accession>A0A150TBQ0</accession>
<protein>
    <submittedName>
        <fullName evidence="1">Uncharacterized protein</fullName>
    </submittedName>
</protein>
<evidence type="ECO:0000313" key="2">
    <source>
        <dbReference type="Proteomes" id="UP000075502"/>
    </source>
</evidence>